<feature type="transmembrane region" description="Helical" evidence="3">
    <location>
        <begin position="601"/>
        <end position="622"/>
    </location>
</feature>
<comment type="similarity">
    <text evidence="1">Belongs to the multi antimicrobial extrusion (MATE) (TC 2.A.66.1) family.</text>
</comment>
<feature type="transmembrane region" description="Helical" evidence="3">
    <location>
        <begin position="377"/>
        <end position="398"/>
    </location>
</feature>
<feature type="transmembrane region" description="Helical" evidence="3">
    <location>
        <begin position="290"/>
        <end position="310"/>
    </location>
</feature>
<evidence type="ECO:0000256" key="1">
    <source>
        <dbReference type="ARBA" id="ARBA00010199"/>
    </source>
</evidence>
<feature type="region of interest" description="Disordered" evidence="2">
    <location>
        <begin position="188"/>
        <end position="227"/>
    </location>
</feature>
<keyword evidence="3" id="KW-1133">Transmembrane helix</keyword>
<keyword evidence="3" id="KW-0472">Membrane</keyword>
<dbReference type="Proteomes" id="UP001530377">
    <property type="component" value="Unassembled WGS sequence"/>
</dbReference>
<reference evidence="4 5" key="1">
    <citation type="submission" date="2024-10" db="EMBL/GenBank/DDBJ databases">
        <title>Updated reference genomes for cyclostephanoid diatoms.</title>
        <authorList>
            <person name="Roberts W.R."/>
            <person name="Alverson A.J."/>
        </authorList>
    </citation>
    <scope>NUCLEOTIDE SEQUENCE [LARGE SCALE GENOMIC DNA]</scope>
    <source>
        <strain evidence="4 5">AJA228-03</strain>
    </source>
</reference>
<comment type="caution">
    <text evidence="4">The sequence shown here is derived from an EMBL/GenBank/DDBJ whole genome shotgun (WGS) entry which is preliminary data.</text>
</comment>
<feature type="transmembrane region" description="Helical" evidence="3">
    <location>
        <begin position="563"/>
        <end position="581"/>
    </location>
</feature>
<evidence type="ECO:0000313" key="5">
    <source>
        <dbReference type="Proteomes" id="UP001530377"/>
    </source>
</evidence>
<dbReference type="EMBL" id="JALLPB020000013">
    <property type="protein sequence ID" value="KAL3826856.1"/>
    <property type="molecule type" value="Genomic_DNA"/>
</dbReference>
<organism evidence="4 5">
    <name type="scientific">Cyclostephanos tholiformis</name>
    <dbReference type="NCBI Taxonomy" id="382380"/>
    <lineage>
        <taxon>Eukaryota</taxon>
        <taxon>Sar</taxon>
        <taxon>Stramenopiles</taxon>
        <taxon>Ochrophyta</taxon>
        <taxon>Bacillariophyta</taxon>
        <taxon>Coscinodiscophyceae</taxon>
        <taxon>Thalassiosirophycidae</taxon>
        <taxon>Stephanodiscales</taxon>
        <taxon>Stephanodiscaceae</taxon>
        <taxon>Cyclostephanos</taxon>
    </lineage>
</organism>
<dbReference type="Pfam" id="PF01554">
    <property type="entry name" value="MatE"/>
    <property type="match status" value="2"/>
</dbReference>
<feature type="transmembrane region" description="Helical" evidence="3">
    <location>
        <begin position="43"/>
        <end position="63"/>
    </location>
</feature>
<feature type="transmembrane region" description="Helical" evidence="3">
    <location>
        <begin position="342"/>
        <end position="365"/>
    </location>
</feature>
<feature type="transmembrane region" description="Helical" evidence="3">
    <location>
        <begin position="432"/>
        <end position="455"/>
    </location>
</feature>
<evidence type="ECO:0000256" key="3">
    <source>
        <dbReference type="SAM" id="Phobius"/>
    </source>
</evidence>
<keyword evidence="3" id="KW-0812">Transmembrane</keyword>
<feature type="region of interest" description="Disordered" evidence="2">
    <location>
        <begin position="698"/>
        <end position="724"/>
    </location>
</feature>
<feature type="transmembrane region" description="Helical" evidence="3">
    <location>
        <begin position="405"/>
        <end position="426"/>
    </location>
</feature>
<accession>A0ABD3SR69</accession>
<protein>
    <recommendedName>
        <fullName evidence="6">Protein DETOXIFICATION</fullName>
    </recommendedName>
</protein>
<evidence type="ECO:0008006" key="6">
    <source>
        <dbReference type="Google" id="ProtNLM"/>
    </source>
</evidence>
<feature type="transmembrane region" description="Helical" evidence="3">
    <location>
        <begin position="660"/>
        <end position="682"/>
    </location>
</feature>
<name>A0ABD3SR69_9STRA</name>
<dbReference type="PANTHER" id="PTHR11206">
    <property type="entry name" value="MULTIDRUG RESISTANCE PROTEIN"/>
    <property type="match status" value="1"/>
</dbReference>
<gene>
    <name evidence="4" type="ORF">ACHAXA_005698</name>
</gene>
<sequence>MSLITWMDYDADNEVASRQLLLDEDDVVSYDNYVENTINPGNTLFIIAVIISLCSIMCVPLVAKIGKCIVRKYEGRDSSGNSEDDYEGHHPEQDGALVASSPIGQNQSQIHAPEPPSSLQRRHKTIWSEKVRCVIDIFLRKSQSTETAVEIKGSSGRRVCRYRPDVTRGMAKEAQASLYFHQIEAQKNVKHHNQRKDVGKPSPLHDGSEEVGRPLDVPSAQSALPSTQGKNSIGFLNELFFYLWTIVRWDRETKRLLRLAIPFSISAIAQKASELIVVAIISHTLGTNAMVAYVMTFGLVGISFSFMGGWHEAVSSLVSMAYGAENYELAGKYAQTACFSYVLCEIPMAFIWVAAMSKILILFGFDESVAMLGHNFAWVRVLINISTGVNMTILNFLAAIEHDKFTNIILSIDSIAKAGFVALAAYEFESSLVVLGLVLLVNATLVFSLIILIPLKMEWFTKFDKGLFGSCPWTDTSVIKDVVRVALPLAFGSLLAYAEWEILTIFAAKLGPAEVATWAIMGFVWDVFESTTEAVGDASEIRVGYHLGKGRPSVAKLAGFKSMLFGSIMSILMAIIFISLTDVLPSLLTGDATIQNMLAELFPLVALGNITMSMGMVCWAIIGGQGRYHLSTMIAITCSFFVTIPIGAVVTIWMRIDLQGLAFAVVTGYTVTAMMLSACISISDWEMLSKTIQEQVSADDLSDSSGDENSTSSSCRMVETPEVP</sequence>
<evidence type="ECO:0000313" key="4">
    <source>
        <dbReference type="EMBL" id="KAL3826856.1"/>
    </source>
</evidence>
<dbReference type="AlphaFoldDB" id="A0ABD3SR69"/>
<proteinExistence type="inferred from homology"/>
<feature type="transmembrane region" description="Helical" evidence="3">
    <location>
        <begin position="256"/>
        <end position="284"/>
    </location>
</feature>
<evidence type="ECO:0000256" key="2">
    <source>
        <dbReference type="SAM" id="MobiDB-lite"/>
    </source>
</evidence>
<keyword evidence="5" id="KW-1185">Reference proteome</keyword>
<dbReference type="InterPro" id="IPR002528">
    <property type="entry name" value="MATE_fam"/>
</dbReference>
<feature type="region of interest" description="Disordered" evidence="2">
    <location>
        <begin position="79"/>
        <end position="122"/>
    </location>
</feature>
<feature type="transmembrane region" description="Helical" evidence="3">
    <location>
        <begin position="634"/>
        <end position="654"/>
    </location>
</feature>